<protein>
    <submittedName>
        <fullName evidence="2">Uncharacterized protein</fullName>
    </submittedName>
</protein>
<comment type="caution">
    <text evidence="2">The sequence shown here is derived from an EMBL/GenBank/DDBJ whole genome shotgun (WGS) entry which is preliminary data.</text>
</comment>
<dbReference type="Proteomes" id="UP000013190">
    <property type="component" value="Unassembled WGS sequence"/>
</dbReference>
<evidence type="ECO:0000256" key="1">
    <source>
        <dbReference type="SAM" id="SignalP"/>
    </source>
</evidence>
<feature type="chain" id="PRO_5047200969" evidence="1">
    <location>
        <begin position="21"/>
        <end position="149"/>
    </location>
</feature>
<gene>
    <name evidence="2" type="ORF">F992_02631</name>
</gene>
<reference evidence="2 3" key="2">
    <citation type="journal article" date="2016" name="Int. J. Syst. Evol. Microbiol.">
        <title>Taxonomy of haemolytic and/or proteolytic strains of the genus Acinetobacter with the proposal of Acinetobacter courvalinii sp. nov. (genomic species 14 sensu Bouvet &amp; Jeanjean), Acinetobacter dispersus sp. nov. (genomic species 17), Acinetobacter modestus sp. nov., Acinetobacter proteolyticus sp. nov. and Acinetobacter vivianii sp. nov.</title>
        <authorList>
            <person name="Nemec A."/>
            <person name="Radolfova-Krizova L."/>
            <person name="Maixnerova M."/>
            <person name="Vrestiakova E."/>
            <person name="Jezek P."/>
            <person name="Sedo O."/>
        </authorList>
    </citation>
    <scope>NUCLEOTIDE SEQUENCE [LARGE SCALE GENOMIC DNA]</scope>
    <source>
        <strain evidence="2 3">NIPH 236</strain>
    </source>
</reference>
<keyword evidence="3" id="KW-1185">Reference proteome</keyword>
<evidence type="ECO:0000313" key="3">
    <source>
        <dbReference type="Proteomes" id="UP000013190"/>
    </source>
</evidence>
<feature type="signal peptide" evidence="1">
    <location>
        <begin position="1"/>
        <end position="20"/>
    </location>
</feature>
<organism evidence="2 3">
    <name type="scientific">Acinetobacter modestus</name>
    <dbReference type="NCBI Taxonomy" id="1776740"/>
    <lineage>
        <taxon>Bacteria</taxon>
        <taxon>Pseudomonadati</taxon>
        <taxon>Pseudomonadota</taxon>
        <taxon>Gammaproteobacteria</taxon>
        <taxon>Moraxellales</taxon>
        <taxon>Moraxellaceae</taxon>
        <taxon>Acinetobacter</taxon>
    </lineage>
</organism>
<accession>A0ABN0JMB2</accession>
<keyword evidence="1" id="KW-0732">Signal</keyword>
<proteinExistence type="predicted"/>
<name>A0ABN0JMB2_9GAMM</name>
<reference evidence="3" key="1">
    <citation type="submission" date="2013-02" db="EMBL/GenBank/DDBJ databases">
        <title>The Genome Sequence of Acinetobacter sp. NIPH 236.</title>
        <authorList>
            <consortium name="The Broad Institute Genome Sequencing Platform"/>
            <consortium name="The Broad Institute Genome Sequencing Center for Infectious Disease"/>
            <person name="Cerqueira G."/>
            <person name="Feldgarden M."/>
            <person name="Courvalin P."/>
            <person name="Perichon B."/>
            <person name="Grillot-Courvalin C."/>
            <person name="Clermont D."/>
            <person name="Rocha E."/>
            <person name="Yoon E.-J."/>
            <person name="Nemec A."/>
            <person name="Walker B."/>
            <person name="Young S.K."/>
            <person name="Zeng Q."/>
            <person name="Gargeya S."/>
            <person name="Fitzgerald M."/>
            <person name="Haas B."/>
            <person name="Abouelleil A."/>
            <person name="Alvarado L."/>
            <person name="Arachchi H.M."/>
            <person name="Berlin A.M."/>
            <person name="Chapman S.B."/>
            <person name="Dewar J."/>
            <person name="Goldberg J."/>
            <person name="Griggs A."/>
            <person name="Gujja S."/>
            <person name="Hansen M."/>
            <person name="Howarth C."/>
            <person name="Imamovic A."/>
            <person name="Larimer J."/>
            <person name="McCowan C."/>
            <person name="Murphy C."/>
            <person name="Neiman D."/>
            <person name="Pearson M."/>
            <person name="Priest M."/>
            <person name="Roberts A."/>
            <person name="Saif S."/>
            <person name="Shea T."/>
            <person name="Sisk P."/>
            <person name="Sykes S."/>
            <person name="Wortman J."/>
            <person name="Nusbaum C."/>
            <person name="Birren B."/>
        </authorList>
    </citation>
    <scope>NUCLEOTIDE SEQUENCE [LARGE SCALE GENOMIC DNA]</scope>
    <source>
        <strain evidence="3">NIPH 236</strain>
    </source>
</reference>
<dbReference type="EMBL" id="APOJ01000027">
    <property type="protein sequence ID" value="ENU26294.1"/>
    <property type="molecule type" value="Genomic_DNA"/>
</dbReference>
<dbReference type="GeneID" id="92835991"/>
<dbReference type="RefSeq" id="WP_004663274.1">
    <property type="nucleotide sequence ID" value="NZ_KB849187.1"/>
</dbReference>
<sequence>MCFKIIICSLAILLTSKVFAVSEIMFRCDTTPKGLIEVSRDKTTYKFNISKNGKSILNYTKDFKKNTERNFLRFNYSYDSDVVAIGFMLGDLGIKKNELHFVYMDEYFTHFVGYSVDNNKTLECVKNNNYINRLRELDRQKSLPAFSYD</sequence>
<evidence type="ECO:0000313" key="2">
    <source>
        <dbReference type="EMBL" id="ENU26294.1"/>
    </source>
</evidence>